<dbReference type="PANTHER" id="PTHR46586">
    <property type="entry name" value="ANKYRIN REPEAT-CONTAINING PROTEIN"/>
    <property type="match status" value="1"/>
</dbReference>
<evidence type="ECO:0000313" key="2">
    <source>
        <dbReference type="EMBL" id="TMW65432.1"/>
    </source>
</evidence>
<dbReference type="InterPro" id="IPR036770">
    <property type="entry name" value="Ankyrin_rpt-contain_sf"/>
</dbReference>
<proteinExistence type="predicted"/>
<dbReference type="AlphaFoldDB" id="A0A8K1FN26"/>
<organism evidence="2 3">
    <name type="scientific">Pythium oligandrum</name>
    <name type="common">Mycoparasitic fungus</name>
    <dbReference type="NCBI Taxonomy" id="41045"/>
    <lineage>
        <taxon>Eukaryota</taxon>
        <taxon>Sar</taxon>
        <taxon>Stramenopiles</taxon>
        <taxon>Oomycota</taxon>
        <taxon>Peronosporomycetes</taxon>
        <taxon>Pythiales</taxon>
        <taxon>Pythiaceae</taxon>
        <taxon>Pythium</taxon>
    </lineage>
</organism>
<reference evidence="2" key="1">
    <citation type="submission" date="2019-03" db="EMBL/GenBank/DDBJ databases">
        <title>Long read genome sequence of the mycoparasitic Pythium oligandrum ATCC 38472 isolated from sugarbeet rhizosphere.</title>
        <authorList>
            <person name="Gaulin E."/>
        </authorList>
    </citation>
    <scope>NUCLEOTIDE SEQUENCE</scope>
    <source>
        <strain evidence="2">ATCC 38472_TT</strain>
    </source>
</reference>
<feature type="region of interest" description="Disordered" evidence="1">
    <location>
        <begin position="505"/>
        <end position="526"/>
    </location>
</feature>
<evidence type="ECO:0008006" key="4">
    <source>
        <dbReference type="Google" id="ProtNLM"/>
    </source>
</evidence>
<dbReference type="InterPro" id="IPR002110">
    <property type="entry name" value="Ankyrin_rpt"/>
</dbReference>
<comment type="caution">
    <text evidence="2">The sequence shown here is derived from an EMBL/GenBank/DDBJ whole genome shotgun (WGS) entry which is preliminary data.</text>
</comment>
<accession>A0A8K1FN26</accession>
<dbReference type="Proteomes" id="UP000794436">
    <property type="component" value="Unassembled WGS sequence"/>
</dbReference>
<evidence type="ECO:0000313" key="3">
    <source>
        <dbReference type="Proteomes" id="UP000794436"/>
    </source>
</evidence>
<dbReference type="OrthoDB" id="74529at2759"/>
<name>A0A8K1FN26_PYTOL</name>
<dbReference type="Pfam" id="PF13637">
    <property type="entry name" value="Ank_4"/>
    <property type="match status" value="2"/>
</dbReference>
<dbReference type="EMBL" id="SPLM01000037">
    <property type="protein sequence ID" value="TMW65432.1"/>
    <property type="molecule type" value="Genomic_DNA"/>
</dbReference>
<dbReference type="Pfam" id="PF12796">
    <property type="entry name" value="Ank_2"/>
    <property type="match status" value="2"/>
</dbReference>
<dbReference type="PANTHER" id="PTHR46586:SF3">
    <property type="entry name" value="ANKYRIN REPEAT-CONTAINING PROTEIN"/>
    <property type="match status" value="1"/>
</dbReference>
<sequence>MRTMRRMSEPSVSPRALKRQRVVREKTDPQVVLPLLALGGNEALNAYWREEIQRNGFENARSVHEALTKLPTWRCDGEMMKEAMTQGDTVFVHWHLTHCAANDPVWLLPLAAACGRVDVLKRVWTSSVDADVAKSVVTTALNEGSMDVAQWLYQTVDDAYRRRMVDEAARYGRLDVLRWLHTTQVDGWLTQTMDLAAEFGHLDIVQWLHVHRSEGCTTRAMDRAAMRGHLDMVEWLHGNREEGCTTYAMDCAAINGDLEMLNWFHVNRSEGCSTFAMDCAARNGRLDVVAWLLSHRNEGCSTRAMDWAAESGHLEVLKRLDKYSSVGCTTDAMDLAAVHGHLHIVKWLHENRSEGCTENAVDHAARHGHREVVEWLMENRLEGCTANSIIWASARGHFAVVRSLYLNGVRTPDAVDEAATHGHWGIVEWLLENQSEWGTIHTLTAAIESREIDITKTLYDRRELHSWPRLAHTNTLVKLSQGSDPRDLAILRHITERRRDRYLPIGANNPVYPAEEEDSGDDSDRTVESTEPFVLTAVSKVATEWNLPEETTAHLSGFIVCDPTTLCRPTIGAQRGWVHWLLRFAHLRPDHMRLVAESGNLHGACQLHDALAKLGGSNCSKRFMYRLMEEGDLDLAKWHIRECNAHLLDEYLYAAVWIGRVDLVEWIHENWSDLSTAYQLETSGQAATTTKTMFNSLMASFSTVQQRFASELMEIETLMSRFKQGNVHPPLLPLSTGDQYFDAADRNRIQTNLLDLAAVKGSLKIVTQLTRFRKGQCTVSGLVGAVIRGHVSVVRQLYASQPELASWPSQDDALVMLRFLLNQGNREMLEFFRRERSMRLEIRDLNQAVALTDEARVQLICELNLVESASEAIEIAAVEGKYDVLKILCESYPATTCSSTAMDGAAEEGHLQIVQYLTERNAPSSRRAMDFAARNGHVDIVRYLGSHRQEGCSPYALLWASACGHTDVVQYLLNSRLVSGGIDTCVAVAEHHGHNGVVAILKAYQATRHLSRSLQCSSRHLVRTHQLDLTQLPTSSSRVIYNELVEKNLVRPQEVYRVLPLDQMGVDGILEQPEQLDSDGIFQWMHEQPVSLGEEQTLQVIDDDVDFDVETILQLLDMLE</sequence>
<gene>
    <name evidence="2" type="ORF">Poli38472_008074</name>
</gene>
<evidence type="ECO:0000256" key="1">
    <source>
        <dbReference type="SAM" id="MobiDB-lite"/>
    </source>
</evidence>
<keyword evidence="3" id="KW-1185">Reference proteome</keyword>
<dbReference type="InterPro" id="IPR052050">
    <property type="entry name" value="SecEffector_AnkRepeat"/>
</dbReference>
<dbReference type="SMART" id="SM00248">
    <property type="entry name" value="ANK"/>
    <property type="match status" value="4"/>
</dbReference>
<dbReference type="Gene3D" id="1.25.40.20">
    <property type="entry name" value="Ankyrin repeat-containing domain"/>
    <property type="match status" value="4"/>
</dbReference>
<dbReference type="SUPFAM" id="SSF48403">
    <property type="entry name" value="Ankyrin repeat"/>
    <property type="match status" value="2"/>
</dbReference>
<protein>
    <recommendedName>
        <fullName evidence="4">Ankyrin repeat protein</fullName>
    </recommendedName>
</protein>